<dbReference type="Gene3D" id="2.40.160.60">
    <property type="entry name" value="Outer membrane protein transport protein (OMPP1/FadL/TodX)"/>
    <property type="match status" value="1"/>
</dbReference>
<name>A0AA96F2W5_9FLAO</name>
<accession>A0AA96F2W5</accession>
<comment type="subcellular location">
    <subcellularLocation>
        <location evidence="1">Cell outer membrane</location>
        <topology evidence="1">Multi-pass membrane protein</topology>
    </subcellularLocation>
</comment>
<dbReference type="EMBL" id="CP134878">
    <property type="protein sequence ID" value="WNM20302.1"/>
    <property type="molecule type" value="Genomic_DNA"/>
</dbReference>
<keyword evidence="6" id="KW-0472">Membrane</keyword>
<evidence type="ECO:0000256" key="7">
    <source>
        <dbReference type="ARBA" id="ARBA00023237"/>
    </source>
</evidence>
<reference evidence="9 10" key="1">
    <citation type="submission" date="2023-09" db="EMBL/GenBank/DDBJ databases">
        <title>Flavobacterium sp. a novel bacteria isolate from Pepper rhizosphere.</title>
        <authorList>
            <person name="Peng Y."/>
            <person name="Lee J."/>
        </authorList>
    </citation>
    <scope>NUCLEOTIDE SEQUENCE [LARGE SCALE GENOMIC DNA]</scope>
    <source>
        <strain evidence="8">PMR2A8</strain>
        <strain evidence="9 10">PMTSA4</strain>
    </source>
</reference>
<keyword evidence="3" id="KW-1134">Transmembrane beta strand</keyword>
<dbReference type="PANTHER" id="PTHR35093:SF8">
    <property type="entry name" value="OUTER MEMBRANE PROTEIN NMB0088-RELATED"/>
    <property type="match status" value="1"/>
</dbReference>
<evidence type="ECO:0000256" key="5">
    <source>
        <dbReference type="ARBA" id="ARBA00022729"/>
    </source>
</evidence>
<dbReference type="GO" id="GO:0009279">
    <property type="term" value="C:cell outer membrane"/>
    <property type="evidence" value="ECO:0007669"/>
    <property type="project" value="UniProtKB-SubCell"/>
</dbReference>
<evidence type="ECO:0000256" key="3">
    <source>
        <dbReference type="ARBA" id="ARBA00022452"/>
    </source>
</evidence>
<dbReference type="SUPFAM" id="SSF56935">
    <property type="entry name" value="Porins"/>
    <property type="match status" value="1"/>
</dbReference>
<dbReference type="InterPro" id="IPR005017">
    <property type="entry name" value="OMPP1/FadL/TodX"/>
</dbReference>
<keyword evidence="5" id="KW-0732">Signal</keyword>
<evidence type="ECO:0000313" key="8">
    <source>
        <dbReference type="EMBL" id="WNM20302.1"/>
    </source>
</evidence>
<evidence type="ECO:0000256" key="1">
    <source>
        <dbReference type="ARBA" id="ARBA00004571"/>
    </source>
</evidence>
<dbReference type="GO" id="GO:0015483">
    <property type="term" value="F:long-chain fatty acid transporting porin activity"/>
    <property type="evidence" value="ECO:0007669"/>
    <property type="project" value="TreeGrafter"/>
</dbReference>
<proteinExistence type="inferred from homology"/>
<sequence>MKKIYSFLFFGLTIFSIKAQETTVDDALRLAVDNITGTARYRAMSGAFGAVGGDLSSLNQNPAGSVFFTNNFASISLSSFNVRNKSNYFGTKTIENDNTLDINQAGAVFVFEDKNPENDWQKFSLAVNFENTNNFNNTLFSAGTNPYNSIGNYFLNFAQGIPLNILTDYNFNQLYFNEQQAYLGYDTYIFESVTNSANNTDYYTNIPNGGNFYQENYINSSGYNGKLTANFATAYKNKLFLGVNLNFHIVDIQKYFTVYESNNNPEYETGSTIAEIIFENQLDTFGNGFSFNLGAIYSPVESIRLGLSYESPTWFRLTDQLTQGVATTSLNNQDNNSTPFSYQDTQEYLPYKIQTPNKWTGSLAYIFGKKGLLSADVSMKDYSTTRFKPKNQQPYISLNSNMSSNLDNAIEVRLGGEYKIKQFSIRAGYRFDESPYKVDEAFGDLTGYSGGIGYTFGENRIDLAYAHEYRNMNQTLLSSGIYDAARINKKNNTVTFTYSINF</sequence>
<dbReference type="Pfam" id="PF03349">
    <property type="entry name" value="Toluene_X"/>
    <property type="match status" value="1"/>
</dbReference>
<keyword evidence="4" id="KW-0812">Transmembrane</keyword>
<keyword evidence="7" id="KW-0998">Cell outer membrane</keyword>
<protein>
    <submittedName>
        <fullName evidence="9">Outer membrane protein transport protein</fullName>
    </submittedName>
</protein>
<evidence type="ECO:0000313" key="10">
    <source>
        <dbReference type="Proteomes" id="UP001304515"/>
    </source>
</evidence>
<dbReference type="EMBL" id="CP134890">
    <property type="protein sequence ID" value="WNM21692.1"/>
    <property type="molecule type" value="Genomic_DNA"/>
</dbReference>
<dbReference type="Proteomes" id="UP001304515">
    <property type="component" value="Chromosome"/>
</dbReference>
<keyword evidence="10" id="KW-1185">Reference proteome</keyword>
<gene>
    <name evidence="9" type="ORF">RN605_13555</name>
    <name evidence="8" type="ORF">RN608_06385</name>
</gene>
<evidence type="ECO:0000256" key="2">
    <source>
        <dbReference type="ARBA" id="ARBA00008163"/>
    </source>
</evidence>
<dbReference type="PANTHER" id="PTHR35093">
    <property type="entry name" value="OUTER MEMBRANE PROTEIN NMB0088-RELATED"/>
    <property type="match status" value="1"/>
</dbReference>
<evidence type="ECO:0000313" key="9">
    <source>
        <dbReference type="EMBL" id="WNM21692.1"/>
    </source>
</evidence>
<evidence type="ECO:0000256" key="6">
    <source>
        <dbReference type="ARBA" id="ARBA00023136"/>
    </source>
</evidence>
<evidence type="ECO:0000256" key="4">
    <source>
        <dbReference type="ARBA" id="ARBA00022692"/>
    </source>
</evidence>
<comment type="similarity">
    <text evidence="2">Belongs to the OmpP1/FadL family.</text>
</comment>
<organism evidence="9 10">
    <name type="scientific">Flavobacterium capsici</name>
    <dbReference type="NCBI Taxonomy" id="3075618"/>
    <lineage>
        <taxon>Bacteria</taxon>
        <taxon>Pseudomonadati</taxon>
        <taxon>Bacteroidota</taxon>
        <taxon>Flavobacteriia</taxon>
        <taxon>Flavobacteriales</taxon>
        <taxon>Flavobacteriaceae</taxon>
        <taxon>Flavobacterium</taxon>
    </lineage>
</organism>
<dbReference type="AlphaFoldDB" id="A0AA96F2W5"/>
<accession>A0AA96EY79</accession>
<dbReference type="RefSeq" id="WP_313325614.1">
    <property type="nucleotide sequence ID" value="NZ_CP134878.1"/>
</dbReference>
<dbReference type="KEGG" id="fcj:RN605_13555"/>